<reference evidence="2 3" key="1">
    <citation type="submission" date="2016-10" db="EMBL/GenBank/DDBJ databases">
        <authorList>
            <person name="de Groot N.N."/>
        </authorList>
    </citation>
    <scope>NUCLEOTIDE SEQUENCE [LARGE SCALE GENOMIC DNA]</scope>
    <source>
        <strain evidence="2 3">LMG 26867</strain>
    </source>
</reference>
<feature type="chain" id="PRO_5009259174" description="Toxin-antitoxin system YwqK family antitoxin" evidence="1">
    <location>
        <begin position="25"/>
        <end position="475"/>
    </location>
</feature>
<name>A0A1H1RPN4_9PSED</name>
<gene>
    <name evidence="2" type="ORF">SAMN05216222_1304</name>
</gene>
<evidence type="ECO:0000313" key="3">
    <source>
        <dbReference type="Proteomes" id="UP000198481"/>
    </source>
</evidence>
<dbReference type="SUPFAM" id="SSF82185">
    <property type="entry name" value="Histone H3 K4-specific methyltransferase SET7/9 N-terminal domain"/>
    <property type="match status" value="2"/>
</dbReference>
<dbReference type="EMBL" id="LT629762">
    <property type="protein sequence ID" value="SDS36949.1"/>
    <property type="molecule type" value="Genomic_DNA"/>
</dbReference>
<feature type="signal peptide" evidence="1">
    <location>
        <begin position="1"/>
        <end position="24"/>
    </location>
</feature>
<dbReference type="Gene3D" id="3.90.930.1">
    <property type="match status" value="2"/>
</dbReference>
<protein>
    <recommendedName>
        <fullName evidence="4">Toxin-antitoxin system YwqK family antitoxin</fullName>
    </recommendedName>
</protein>
<dbReference type="AlphaFoldDB" id="A0A1H1RPN4"/>
<proteinExistence type="predicted"/>
<accession>A0A1H1RPN4</accession>
<dbReference type="STRING" id="1148509.SAMN05216222_1304"/>
<organism evidence="2 3">
    <name type="scientific">Pseudomonas prosekii</name>
    <dbReference type="NCBI Taxonomy" id="1148509"/>
    <lineage>
        <taxon>Bacteria</taxon>
        <taxon>Pseudomonadati</taxon>
        <taxon>Pseudomonadota</taxon>
        <taxon>Gammaproteobacteria</taxon>
        <taxon>Pseudomonadales</taxon>
        <taxon>Pseudomonadaceae</taxon>
        <taxon>Pseudomonas</taxon>
    </lineage>
</organism>
<evidence type="ECO:0000256" key="1">
    <source>
        <dbReference type="SAM" id="SignalP"/>
    </source>
</evidence>
<dbReference type="Proteomes" id="UP000198481">
    <property type="component" value="Chromosome I"/>
</dbReference>
<sequence>MPFNQWKTLGAALIALSSPFSIHADPRPDHPTIIVGMNTHATYLAKGPDAQGASQLQLRAAVLLQLSTEHACGSNEVYLTPESVGVPNESFGRLIDEVQQLIDDETPLLITLSECDGKRAFFEKVRACTPEECAQLTTSLVDGKLYLDEEYAPTSKGQATFYLPMPLTYDKKHKAWHAKIQYAETGTLRRDYFVDAEDFVSGKPVLESKTYYPNGKIGQTLKYDLQGNPQGEVLSYSDSGVLTKRSHYLDGQLEGRETTYHDNGKEAEAYNWYQGKRVDGEYLEHDENGAVIGRISYRNDVPDGPALSYYPNGKLKDSSTFVAGLAQGASTSYFEDGSVRSTRNNVDSSPDGCVISYYADGKVEEKQFFEKQVQRSYATWNAQGVQTVQWQWDEKHREQGDFKEWYQSGQLKDHRIYKDGKLQGPAITWFENGQMSSSVDYVEGREQGVMHMWKQDGSPNGECRYEAGVRQGECT</sequence>
<dbReference type="Pfam" id="PF07661">
    <property type="entry name" value="MORN_2"/>
    <property type="match status" value="4"/>
</dbReference>
<keyword evidence="1" id="KW-0732">Signal</keyword>
<evidence type="ECO:0000313" key="2">
    <source>
        <dbReference type="EMBL" id="SDS36949.1"/>
    </source>
</evidence>
<dbReference type="RefSeq" id="WP_092272238.1">
    <property type="nucleotide sequence ID" value="NZ_LT629762.1"/>
</dbReference>
<dbReference type="InterPro" id="IPR011652">
    <property type="entry name" value="MORN_2"/>
</dbReference>
<evidence type="ECO:0008006" key="4">
    <source>
        <dbReference type="Google" id="ProtNLM"/>
    </source>
</evidence>